<comment type="caution">
    <text evidence="2">The sequence shown here is derived from an EMBL/GenBank/DDBJ whole genome shotgun (WGS) entry which is preliminary data.</text>
</comment>
<evidence type="ECO:0000313" key="3">
    <source>
        <dbReference type="Proteomes" id="UP001280121"/>
    </source>
</evidence>
<dbReference type="AlphaFoldDB" id="A0AAD9XJJ0"/>
<dbReference type="PANTHER" id="PTHR11206">
    <property type="entry name" value="MULTIDRUG RESISTANCE PROTEIN"/>
    <property type="match status" value="1"/>
</dbReference>
<sequence>MAIETTPLLGNRSAAETTTTNGSGNVNGGEHQVKTLETVWAPAVKLNLGSVKLQNCLEFWYLMVLLVITGRLSNPLIPVDAISICMNIQGWDAMIAIGFNAAIRLKKRKAVSGNGEDRS</sequence>
<accession>A0AAD9XJJ0</accession>
<feature type="region of interest" description="Disordered" evidence="1">
    <location>
        <begin position="1"/>
        <end position="28"/>
    </location>
</feature>
<dbReference type="EMBL" id="JANJYI010000002">
    <property type="protein sequence ID" value="KAK2660455.1"/>
    <property type="molecule type" value="Genomic_DNA"/>
</dbReference>
<evidence type="ECO:0000313" key="2">
    <source>
        <dbReference type="EMBL" id="KAK2660455.1"/>
    </source>
</evidence>
<evidence type="ECO:0000256" key="1">
    <source>
        <dbReference type="SAM" id="MobiDB-lite"/>
    </source>
</evidence>
<proteinExistence type="predicted"/>
<dbReference type="Proteomes" id="UP001280121">
    <property type="component" value="Unassembled WGS sequence"/>
</dbReference>
<reference evidence="2" key="1">
    <citation type="journal article" date="2023" name="Plant J.">
        <title>Genome sequences and population genomics provide insights into the demographic history, inbreeding, and mutation load of two 'living fossil' tree species of Dipteronia.</title>
        <authorList>
            <person name="Feng Y."/>
            <person name="Comes H.P."/>
            <person name="Chen J."/>
            <person name="Zhu S."/>
            <person name="Lu R."/>
            <person name="Zhang X."/>
            <person name="Li P."/>
            <person name="Qiu J."/>
            <person name="Olsen K.M."/>
            <person name="Qiu Y."/>
        </authorList>
    </citation>
    <scope>NUCLEOTIDE SEQUENCE</scope>
    <source>
        <strain evidence="2">KIB01</strain>
    </source>
</reference>
<organism evidence="2 3">
    <name type="scientific">Dipteronia dyeriana</name>
    <dbReference type="NCBI Taxonomy" id="168575"/>
    <lineage>
        <taxon>Eukaryota</taxon>
        <taxon>Viridiplantae</taxon>
        <taxon>Streptophyta</taxon>
        <taxon>Embryophyta</taxon>
        <taxon>Tracheophyta</taxon>
        <taxon>Spermatophyta</taxon>
        <taxon>Magnoliopsida</taxon>
        <taxon>eudicotyledons</taxon>
        <taxon>Gunneridae</taxon>
        <taxon>Pentapetalae</taxon>
        <taxon>rosids</taxon>
        <taxon>malvids</taxon>
        <taxon>Sapindales</taxon>
        <taxon>Sapindaceae</taxon>
        <taxon>Hippocastanoideae</taxon>
        <taxon>Acereae</taxon>
        <taxon>Dipteronia</taxon>
    </lineage>
</organism>
<keyword evidence="3" id="KW-1185">Reference proteome</keyword>
<gene>
    <name evidence="2" type="ORF">Ddye_006988</name>
</gene>
<protein>
    <submittedName>
        <fullName evidence="2">Uncharacterized protein</fullName>
    </submittedName>
</protein>
<name>A0AAD9XJJ0_9ROSI</name>